<protein>
    <submittedName>
        <fullName evidence="1">Uncharacterized protein</fullName>
    </submittedName>
</protein>
<dbReference type="RefSeq" id="WP_140042860.1">
    <property type="nucleotide sequence ID" value="NZ_CP041016.1"/>
</dbReference>
<sequence length="129" mass="15427">MKNEIKELRHFGAAIRRDVLIDLQSRREVVTDEQVMTEVIQYGNAFMQAEKIKLSNRDRVLWFDIHFGEPAKVGFTWAFNPFRPIDARHNETGFWRMWWEDEPIENLQPLIEVQKEMAAYLVQHLETSH</sequence>
<evidence type="ECO:0000313" key="2">
    <source>
        <dbReference type="Proteomes" id="UP000311469"/>
    </source>
</evidence>
<accession>A0A5B8CM46</accession>
<dbReference type="KEGG" id="sufl:FIL70_17010"/>
<evidence type="ECO:0000313" key="1">
    <source>
        <dbReference type="EMBL" id="QDC38691.1"/>
    </source>
</evidence>
<organism evidence="1 2">
    <name type="scientific">Sphingobium fuliginis ATCC 27551</name>
    <dbReference type="NCBI Taxonomy" id="1208342"/>
    <lineage>
        <taxon>Bacteria</taxon>
        <taxon>Pseudomonadati</taxon>
        <taxon>Pseudomonadota</taxon>
        <taxon>Alphaproteobacteria</taxon>
        <taxon>Sphingomonadales</taxon>
        <taxon>Sphingomonadaceae</taxon>
        <taxon>Sphingobium</taxon>
    </lineage>
</organism>
<dbReference type="EMBL" id="CP041016">
    <property type="protein sequence ID" value="QDC38691.1"/>
    <property type="molecule type" value="Genomic_DNA"/>
</dbReference>
<gene>
    <name evidence="1" type="ORF">FIL70_17010</name>
</gene>
<proteinExistence type="predicted"/>
<name>A0A5B8CM46_SPHSA</name>
<dbReference type="AlphaFoldDB" id="A0A5B8CM46"/>
<reference evidence="1 2" key="1">
    <citation type="submission" date="2019-06" db="EMBL/GenBank/DDBJ databases">
        <title>Genome organization and adaptive potential of archetypical organophosphate degarding Sphingobium fuliginis ATCC 27551.</title>
        <authorList>
            <person name="Sarwar A."/>
            <person name="Parthasarathy S."/>
            <person name="Singh C."/>
            <person name="Siddavattam D."/>
        </authorList>
    </citation>
    <scope>NUCLEOTIDE SEQUENCE [LARGE SCALE GENOMIC DNA]</scope>
    <source>
        <strain evidence="1 2">ATCC 27551</strain>
    </source>
</reference>
<dbReference type="Proteomes" id="UP000311469">
    <property type="component" value="Chromosome cSF1"/>
</dbReference>